<dbReference type="EMBL" id="CP093348">
    <property type="protein sequence ID" value="WOH06151.1"/>
    <property type="molecule type" value="Genomic_DNA"/>
</dbReference>
<accession>A0A161ZXK4</accession>
<gene>
    <name evidence="2" type="ORF">DCAR_020775</name>
    <name evidence="3" type="ORF">DCAR_0625574</name>
</gene>
<sequence>MMNDNQAPIQFPQPTKPVNAQDTAPFQSFLPPRPEQTRFAVDDDYDHQPQNDYYYYNYNYSDSDDEKNHDHKFLNKLYAKVEEEITSLKASIQDGDVERNKTLGLFKKFGAKLNKKLMKRSEDHGVTFQERGVAGIELDKKLERFKVKTVILGGGGGKGDNGDKKPKK</sequence>
<feature type="compositionally biased region" description="Polar residues" evidence="1">
    <location>
        <begin position="1"/>
        <end position="26"/>
    </location>
</feature>
<evidence type="ECO:0000313" key="2">
    <source>
        <dbReference type="EMBL" id="KZM91860.1"/>
    </source>
</evidence>
<evidence type="ECO:0000313" key="3">
    <source>
        <dbReference type="EMBL" id="WOH06151.1"/>
    </source>
</evidence>
<dbReference type="Proteomes" id="UP000077755">
    <property type="component" value="Chromosome 6"/>
</dbReference>
<dbReference type="Gramene" id="KZM91860">
    <property type="protein sequence ID" value="KZM91860"/>
    <property type="gene ID" value="DCAR_020775"/>
</dbReference>
<name>A0A161ZXK4_DAUCS</name>
<dbReference type="EMBL" id="LNRQ01000006">
    <property type="protein sequence ID" value="KZM91860.1"/>
    <property type="molecule type" value="Genomic_DNA"/>
</dbReference>
<keyword evidence="4" id="KW-1185">Reference proteome</keyword>
<evidence type="ECO:0000256" key="1">
    <source>
        <dbReference type="SAM" id="MobiDB-lite"/>
    </source>
</evidence>
<organism evidence="2">
    <name type="scientific">Daucus carota subsp. sativus</name>
    <name type="common">Carrot</name>
    <dbReference type="NCBI Taxonomy" id="79200"/>
    <lineage>
        <taxon>Eukaryota</taxon>
        <taxon>Viridiplantae</taxon>
        <taxon>Streptophyta</taxon>
        <taxon>Embryophyta</taxon>
        <taxon>Tracheophyta</taxon>
        <taxon>Spermatophyta</taxon>
        <taxon>Magnoliopsida</taxon>
        <taxon>eudicotyledons</taxon>
        <taxon>Gunneridae</taxon>
        <taxon>Pentapetalae</taxon>
        <taxon>asterids</taxon>
        <taxon>campanulids</taxon>
        <taxon>Apiales</taxon>
        <taxon>Apiaceae</taxon>
        <taxon>Apioideae</taxon>
        <taxon>Scandiceae</taxon>
        <taxon>Daucinae</taxon>
        <taxon>Daucus</taxon>
        <taxon>Daucus sect. Daucus</taxon>
    </lineage>
</organism>
<dbReference type="AlphaFoldDB" id="A0A161ZXK4"/>
<reference evidence="3" key="2">
    <citation type="submission" date="2022-03" db="EMBL/GenBank/DDBJ databases">
        <title>Draft title - Genomic analysis of global carrot germplasm unveils the trajectory of domestication and the origin of high carotenoid orange carrot.</title>
        <authorList>
            <person name="Iorizzo M."/>
            <person name="Ellison S."/>
            <person name="Senalik D."/>
            <person name="Macko-Podgorni A."/>
            <person name="Grzebelus D."/>
            <person name="Bostan H."/>
            <person name="Rolling W."/>
            <person name="Curaba J."/>
            <person name="Simon P."/>
        </authorList>
    </citation>
    <scope>NUCLEOTIDE SEQUENCE</scope>
    <source>
        <tissue evidence="3">Leaf</tissue>
    </source>
</reference>
<reference evidence="2" key="1">
    <citation type="journal article" date="2016" name="Nat. Genet.">
        <title>A high-quality carrot genome assembly provides new insights into carotenoid accumulation and asterid genome evolution.</title>
        <authorList>
            <person name="Iorizzo M."/>
            <person name="Ellison S."/>
            <person name="Senalik D."/>
            <person name="Zeng P."/>
            <person name="Satapoomin P."/>
            <person name="Huang J."/>
            <person name="Bowman M."/>
            <person name="Iovene M."/>
            <person name="Sanseverino W."/>
            <person name="Cavagnaro P."/>
            <person name="Yildiz M."/>
            <person name="Macko-Podgorni A."/>
            <person name="Moranska E."/>
            <person name="Grzebelus E."/>
            <person name="Grzebelus D."/>
            <person name="Ashrafi H."/>
            <person name="Zheng Z."/>
            <person name="Cheng S."/>
            <person name="Spooner D."/>
            <person name="Van Deynze A."/>
            <person name="Simon P."/>
        </authorList>
    </citation>
    <scope>NUCLEOTIDE SEQUENCE [LARGE SCALE GENOMIC DNA]</scope>
    <source>
        <tissue evidence="2">Leaf</tissue>
    </source>
</reference>
<evidence type="ECO:0000313" key="4">
    <source>
        <dbReference type="Proteomes" id="UP000077755"/>
    </source>
</evidence>
<feature type="region of interest" description="Disordered" evidence="1">
    <location>
        <begin position="1"/>
        <end position="48"/>
    </location>
</feature>
<protein>
    <submittedName>
        <fullName evidence="2">Uncharacterized protein</fullName>
    </submittedName>
</protein>
<proteinExistence type="predicted"/>